<evidence type="ECO:0000256" key="2">
    <source>
        <dbReference type="ARBA" id="ARBA00022729"/>
    </source>
</evidence>
<evidence type="ECO:0000256" key="5">
    <source>
        <dbReference type="SAM" id="SignalP"/>
    </source>
</evidence>
<evidence type="ECO:0000256" key="4">
    <source>
        <dbReference type="SAM" id="MobiDB-lite"/>
    </source>
</evidence>
<dbReference type="PRINTS" id="PR00690">
    <property type="entry name" value="ADHESNFAMILY"/>
</dbReference>
<dbReference type="GO" id="GO:0046872">
    <property type="term" value="F:metal ion binding"/>
    <property type="evidence" value="ECO:0007669"/>
    <property type="project" value="InterPro"/>
</dbReference>
<dbReference type="PANTHER" id="PTHR42953:SF8">
    <property type="entry name" value="ZINT DOMAIN-CONTAINING PROTEIN"/>
    <property type="match status" value="1"/>
</dbReference>
<dbReference type="InterPro" id="IPR006127">
    <property type="entry name" value="ZnuA-like"/>
</dbReference>
<reference evidence="7" key="1">
    <citation type="submission" date="2015-07" db="EMBL/GenBank/DDBJ databases">
        <title>Draft Genome Sequence of Oceanobacillus picturae Heshi-B3 that Was Isolated from Fermented Rice Bran with Aging Salted Mackerel, Which Was Named Heshiko as Traditional Fermented Seafood in Japan.</title>
        <authorList>
            <person name="Akuzawa S."/>
            <person name="Nakagawa J."/>
            <person name="Kanekatsu T."/>
            <person name="Kanesaki Y."/>
            <person name="Suzuki T."/>
        </authorList>
    </citation>
    <scope>NUCLEOTIDE SEQUENCE [LARGE SCALE GENOMIC DNA]</scope>
    <source>
        <strain evidence="7">Heshi-B3</strain>
    </source>
</reference>
<dbReference type="RefSeq" id="WP_058950321.1">
    <property type="nucleotide sequence ID" value="NZ_BBXV01000024.1"/>
</dbReference>
<comment type="caution">
    <text evidence="6">The sequence shown here is derived from an EMBL/GenBank/DDBJ whole genome shotgun (WGS) entry which is preliminary data.</text>
</comment>
<protein>
    <submittedName>
        <fullName evidence="6">Adhesin</fullName>
    </submittedName>
</protein>
<dbReference type="InterPro" id="IPR006129">
    <property type="entry name" value="AdhesinB"/>
</dbReference>
<sequence>MKKRNYIVLTGLLFSLLFIAACNSESENTSAENNDEESGNPLKVYTTLYPLEDFTKKIGGEFVEVESIMPLGADAHTFEPTSKQMVDIAGADAFIYNGMGMESYAESMSSALEGEDVALLEAAEGIETVEHSHEHDHDGDEESTHDHDHESEDATSEEHDHESEDANTEEHDHEGEDANTEEHDHESEEEATHDHDHGDMDPHVWLDPIRAIALAENIKDQLVELKPEEEETFEANFETLKADLENLDTDFHNLIDSKENPEMIVSHAAYGYWEDNYGVVQIPIAGLSSSEEPSQKELTEVISVAKEKDLKYVIFEQNVTTKVAEVIRNEIGAEPLQLHNLSVLTEEDAENDEDYFSLMERNLETLNKALQ</sequence>
<feature type="signal peptide" evidence="5">
    <location>
        <begin position="1"/>
        <end position="20"/>
    </location>
</feature>
<name>A0A0U9HDT8_9BACI</name>
<reference evidence="6 7" key="2">
    <citation type="journal article" date="2016" name="Genome Announc.">
        <title>Draft Genome Sequence of Oceanobacillus picturae Heshi-B3, Isolated from Fermented Rice Bran in a Traditional Japanese Seafood Dish.</title>
        <authorList>
            <person name="Akuzawa S."/>
            <person name="Nagaoka J."/>
            <person name="Kanekatsu M."/>
            <person name="Kanesaki Y."/>
            <person name="Suzuki T."/>
        </authorList>
    </citation>
    <scope>NUCLEOTIDE SEQUENCE [LARGE SCALE GENOMIC DNA]</scope>
    <source>
        <strain evidence="6 7">Heshi-B3</strain>
    </source>
</reference>
<evidence type="ECO:0000313" key="6">
    <source>
        <dbReference type="EMBL" id="GAQ18244.1"/>
    </source>
</evidence>
<dbReference type="Proteomes" id="UP000052946">
    <property type="component" value="Unassembled WGS sequence"/>
</dbReference>
<evidence type="ECO:0000256" key="1">
    <source>
        <dbReference type="ARBA" id="ARBA00022448"/>
    </source>
</evidence>
<proteinExistence type="inferred from homology"/>
<dbReference type="OrthoDB" id="9810636at2"/>
<dbReference type="GO" id="GO:0030001">
    <property type="term" value="P:metal ion transport"/>
    <property type="evidence" value="ECO:0007669"/>
    <property type="project" value="InterPro"/>
</dbReference>
<keyword evidence="2 5" id="KW-0732">Signal</keyword>
<evidence type="ECO:0000256" key="3">
    <source>
        <dbReference type="RuleBase" id="RU003512"/>
    </source>
</evidence>
<keyword evidence="1 3" id="KW-0813">Transport</keyword>
<comment type="similarity">
    <text evidence="3">Belongs to the bacterial solute-binding protein 9 family.</text>
</comment>
<dbReference type="InterPro" id="IPR050492">
    <property type="entry name" value="Bact_metal-bind_prot9"/>
</dbReference>
<dbReference type="AlphaFoldDB" id="A0A0U9HDT8"/>
<dbReference type="SUPFAM" id="SSF53807">
    <property type="entry name" value="Helical backbone' metal receptor"/>
    <property type="match status" value="1"/>
</dbReference>
<dbReference type="PRINTS" id="PR00691">
    <property type="entry name" value="ADHESINB"/>
</dbReference>
<dbReference type="GO" id="GO:0007155">
    <property type="term" value="P:cell adhesion"/>
    <property type="evidence" value="ECO:0007669"/>
    <property type="project" value="InterPro"/>
</dbReference>
<feature type="chain" id="PRO_5039146713" evidence="5">
    <location>
        <begin position="21"/>
        <end position="371"/>
    </location>
</feature>
<dbReference type="InterPro" id="IPR006128">
    <property type="entry name" value="Lipoprotein_PsaA-like"/>
</dbReference>
<feature type="region of interest" description="Disordered" evidence="4">
    <location>
        <begin position="129"/>
        <end position="200"/>
    </location>
</feature>
<dbReference type="EMBL" id="BBXV01000024">
    <property type="protein sequence ID" value="GAQ18244.1"/>
    <property type="molecule type" value="Genomic_DNA"/>
</dbReference>
<dbReference type="Gene3D" id="3.40.50.1980">
    <property type="entry name" value="Nitrogenase molybdenum iron protein domain"/>
    <property type="match status" value="3"/>
</dbReference>
<accession>A0A0U9HDT8</accession>
<gene>
    <name evidence="6" type="ORF">OPHB3_2183</name>
</gene>
<dbReference type="PANTHER" id="PTHR42953">
    <property type="entry name" value="HIGH-AFFINITY ZINC UPTAKE SYSTEM PROTEIN ZNUA-RELATED"/>
    <property type="match status" value="1"/>
</dbReference>
<organism evidence="6 7">
    <name type="scientific">Oceanobacillus picturae</name>
    <dbReference type="NCBI Taxonomy" id="171693"/>
    <lineage>
        <taxon>Bacteria</taxon>
        <taxon>Bacillati</taxon>
        <taxon>Bacillota</taxon>
        <taxon>Bacilli</taxon>
        <taxon>Bacillales</taxon>
        <taxon>Bacillaceae</taxon>
        <taxon>Oceanobacillus</taxon>
    </lineage>
</organism>
<dbReference type="PROSITE" id="PS51257">
    <property type="entry name" value="PROKAR_LIPOPROTEIN"/>
    <property type="match status" value="1"/>
</dbReference>
<evidence type="ECO:0000313" key="7">
    <source>
        <dbReference type="Proteomes" id="UP000052946"/>
    </source>
</evidence>
<dbReference type="Pfam" id="PF01297">
    <property type="entry name" value="ZnuA"/>
    <property type="match status" value="1"/>
</dbReference>